<dbReference type="KEGG" id="bhs:BM1374165_01054"/>
<gene>
    <name evidence="2" type="ORF">BM1374165_01054</name>
</gene>
<accession>X5M539</accession>
<evidence type="ECO:0000313" key="3">
    <source>
        <dbReference type="Proteomes" id="UP000019801"/>
    </source>
</evidence>
<protein>
    <submittedName>
        <fullName evidence="2">Putative permease of the major facilitator superfamily protein</fullName>
    </submittedName>
</protein>
<sequence length="69" mass="7668">MKFSHKQNVLASEIDVRTRRLAILALAVGSFAIGTAEFVAMGLQPEMARNSSVDIPQRVNIFLLMHWGL</sequence>
<organism evidence="2 3">
    <name type="scientific">Bartonella henselae</name>
    <name type="common">Rochalimaea henselae</name>
    <dbReference type="NCBI Taxonomy" id="38323"/>
    <lineage>
        <taxon>Bacteria</taxon>
        <taxon>Pseudomonadati</taxon>
        <taxon>Pseudomonadota</taxon>
        <taxon>Alphaproteobacteria</taxon>
        <taxon>Hyphomicrobiales</taxon>
        <taxon>Bartonellaceae</taxon>
        <taxon>Bartonella</taxon>
    </lineage>
</organism>
<dbReference type="AlphaFoldDB" id="X5M539"/>
<evidence type="ECO:0000256" key="1">
    <source>
        <dbReference type="SAM" id="Phobius"/>
    </source>
</evidence>
<reference evidence="3" key="1">
    <citation type="submission" date="2013-11" db="EMBL/GenBank/DDBJ databases">
        <title>Genome sequencing of Bartonella spp. isolated from human blood.</title>
        <authorList>
            <person name="Raoult D."/>
        </authorList>
    </citation>
    <scope>NUCLEOTIDE SEQUENCE</scope>
    <source>
        <strain evidence="3">BM1374165</strain>
    </source>
</reference>
<name>X5M539_BARHN</name>
<dbReference type="PATRIC" id="fig|38323.4.peg.1117"/>
<proteinExistence type="predicted"/>
<keyword evidence="1" id="KW-0812">Transmembrane</keyword>
<dbReference type="Proteomes" id="UP000019801">
    <property type="component" value="Chromosome I"/>
</dbReference>
<keyword evidence="1" id="KW-1133">Transmembrane helix</keyword>
<evidence type="ECO:0000313" key="2">
    <source>
        <dbReference type="EMBL" id="CDO47056.1"/>
    </source>
</evidence>
<keyword evidence="1" id="KW-0472">Membrane</keyword>
<dbReference type="EMBL" id="HG969191">
    <property type="protein sequence ID" value="CDO47056.1"/>
    <property type="molecule type" value="Genomic_DNA"/>
</dbReference>
<feature type="transmembrane region" description="Helical" evidence="1">
    <location>
        <begin position="21"/>
        <end position="43"/>
    </location>
</feature>